<comment type="caution">
    <text evidence="2">The sequence shown here is derived from an EMBL/GenBank/DDBJ whole genome shotgun (WGS) entry which is preliminary data.</text>
</comment>
<dbReference type="GO" id="GO:0032259">
    <property type="term" value="P:methylation"/>
    <property type="evidence" value="ECO:0007669"/>
    <property type="project" value="UniProtKB-KW"/>
</dbReference>
<organism evidence="2 3">
    <name type="scientific">Microtetraspora glauca</name>
    <dbReference type="NCBI Taxonomy" id="1996"/>
    <lineage>
        <taxon>Bacteria</taxon>
        <taxon>Bacillati</taxon>
        <taxon>Actinomycetota</taxon>
        <taxon>Actinomycetes</taxon>
        <taxon>Streptosporangiales</taxon>
        <taxon>Streptosporangiaceae</taxon>
        <taxon>Microtetraspora</taxon>
    </lineage>
</organism>
<reference evidence="2 3" key="1">
    <citation type="submission" date="2024-06" db="EMBL/GenBank/DDBJ databases">
        <title>The Natural Products Discovery Center: Release of the First 8490 Sequenced Strains for Exploring Actinobacteria Biosynthetic Diversity.</title>
        <authorList>
            <person name="Kalkreuter E."/>
            <person name="Kautsar S.A."/>
            <person name="Yang D."/>
            <person name="Bader C.D."/>
            <person name="Teijaro C.N."/>
            <person name="Fluegel L."/>
            <person name="Davis C.M."/>
            <person name="Simpson J.R."/>
            <person name="Lauterbach L."/>
            <person name="Steele A.D."/>
            <person name="Gui C."/>
            <person name="Meng S."/>
            <person name="Li G."/>
            <person name="Viehrig K."/>
            <person name="Ye F."/>
            <person name="Su P."/>
            <person name="Kiefer A.F."/>
            <person name="Nichols A."/>
            <person name="Cepeda A.J."/>
            <person name="Yan W."/>
            <person name="Fan B."/>
            <person name="Jiang Y."/>
            <person name="Adhikari A."/>
            <person name="Zheng C.-J."/>
            <person name="Schuster L."/>
            <person name="Cowan T.M."/>
            <person name="Smanski M.J."/>
            <person name="Chevrette M.G."/>
            <person name="De Carvalho L.P.S."/>
            <person name="Shen B."/>
        </authorList>
    </citation>
    <scope>NUCLEOTIDE SEQUENCE [LARGE SCALE GENOMIC DNA]</scope>
    <source>
        <strain evidence="2 3">NPDC050100</strain>
    </source>
</reference>
<dbReference type="Proteomes" id="UP001551675">
    <property type="component" value="Unassembled WGS sequence"/>
</dbReference>
<dbReference type="SUPFAM" id="SSF53335">
    <property type="entry name" value="S-adenosyl-L-methionine-dependent methyltransferases"/>
    <property type="match status" value="1"/>
</dbReference>
<dbReference type="InterPro" id="IPR029063">
    <property type="entry name" value="SAM-dependent_MTases_sf"/>
</dbReference>
<keyword evidence="2" id="KW-0489">Methyltransferase</keyword>
<gene>
    <name evidence="2" type="ORF">AB0I59_09930</name>
</gene>
<accession>A0ABV3GBJ2</accession>
<dbReference type="RefSeq" id="WP_061258225.1">
    <property type="nucleotide sequence ID" value="NZ_JBFALK010000004.1"/>
</dbReference>
<evidence type="ECO:0000313" key="3">
    <source>
        <dbReference type="Proteomes" id="UP001551675"/>
    </source>
</evidence>
<evidence type="ECO:0000313" key="2">
    <source>
        <dbReference type="EMBL" id="MEV0968942.1"/>
    </source>
</evidence>
<dbReference type="Pfam" id="PF08241">
    <property type="entry name" value="Methyltransf_11"/>
    <property type="match status" value="1"/>
</dbReference>
<proteinExistence type="predicted"/>
<dbReference type="Gene3D" id="3.40.50.150">
    <property type="entry name" value="Vaccinia Virus protein VP39"/>
    <property type="match status" value="1"/>
</dbReference>
<dbReference type="EC" id="2.1.-.-" evidence="2"/>
<protein>
    <submittedName>
        <fullName evidence="2">Class I SAM-dependent methyltransferase</fullName>
        <ecNumber evidence="2">2.1.-.-</ecNumber>
    </submittedName>
</protein>
<feature type="domain" description="Methyltransferase type 11" evidence="1">
    <location>
        <begin position="37"/>
        <end position="130"/>
    </location>
</feature>
<sequence>MTDVRSPSAGHDDVFSKKIREQWTEQLGRKLDILVAGCGRASTSIFGDGNMDRFGSRVSGIDEDLPALRAYATKRDDLDSFTLGDLRNVPIPQRSYDVIFVDFLLDRIRNAELVLDRMAAGLRPGGLMLIRLRDRSSAYGFCDRMLPSWVRRMVWKGFVPAGTVGPLPAVYEPVSSREGINAYCLMRGLMIAEDYTRTSGPACRGPRAGLVETVCGMVGKLSGGRLPAGHDEIILVVRKPQSHFARLI</sequence>
<dbReference type="InterPro" id="IPR013216">
    <property type="entry name" value="Methyltransf_11"/>
</dbReference>
<name>A0ABV3GBJ2_MICGL</name>
<keyword evidence="2" id="KW-0808">Transferase</keyword>
<dbReference type="EMBL" id="JBFALK010000004">
    <property type="protein sequence ID" value="MEV0968942.1"/>
    <property type="molecule type" value="Genomic_DNA"/>
</dbReference>
<dbReference type="GO" id="GO:0008168">
    <property type="term" value="F:methyltransferase activity"/>
    <property type="evidence" value="ECO:0007669"/>
    <property type="project" value="UniProtKB-KW"/>
</dbReference>
<keyword evidence="3" id="KW-1185">Reference proteome</keyword>
<dbReference type="CDD" id="cd02440">
    <property type="entry name" value="AdoMet_MTases"/>
    <property type="match status" value="1"/>
</dbReference>
<evidence type="ECO:0000259" key="1">
    <source>
        <dbReference type="Pfam" id="PF08241"/>
    </source>
</evidence>